<accession>A0A843VAD2</accession>
<feature type="compositionally biased region" description="Basic residues" evidence="1">
    <location>
        <begin position="20"/>
        <end position="31"/>
    </location>
</feature>
<proteinExistence type="predicted"/>
<organism evidence="2 3">
    <name type="scientific">Colocasia esculenta</name>
    <name type="common">Wild taro</name>
    <name type="synonym">Arum esculentum</name>
    <dbReference type="NCBI Taxonomy" id="4460"/>
    <lineage>
        <taxon>Eukaryota</taxon>
        <taxon>Viridiplantae</taxon>
        <taxon>Streptophyta</taxon>
        <taxon>Embryophyta</taxon>
        <taxon>Tracheophyta</taxon>
        <taxon>Spermatophyta</taxon>
        <taxon>Magnoliopsida</taxon>
        <taxon>Liliopsida</taxon>
        <taxon>Araceae</taxon>
        <taxon>Aroideae</taxon>
        <taxon>Colocasieae</taxon>
        <taxon>Colocasia</taxon>
    </lineage>
</organism>
<reference evidence="2" key="1">
    <citation type="submission" date="2017-07" db="EMBL/GenBank/DDBJ databases">
        <title>Taro Niue Genome Assembly and Annotation.</title>
        <authorList>
            <person name="Atibalentja N."/>
            <person name="Keating K."/>
            <person name="Fields C.J."/>
        </authorList>
    </citation>
    <scope>NUCLEOTIDE SEQUENCE</scope>
    <source>
        <strain evidence="2">Niue_2</strain>
        <tissue evidence="2">Leaf</tissue>
    </source>
</reference>
<dbReference type="Proteomes" id="UP000652761">
    <property type="component" value="Unassembled WGS sequence"/>
</dbReference>
<evidence type="ECO:0000256" key="1">
    <source>
        <dbReference type="SAM" id="MobiDB-lite"/>
    </source>
</evidence>
<evidence type="ECO:0000313" key="2">
    <source>
        <dbReference type="EMBL" id="MQL90504.1"/>
    </source>
</evidence>
<name>A0A843VAD2_COLES</name>
<dbReference type="AlphaFoldDB" id="A0A843VAD2"/>
<sequence length="62" mass="7102">MIIAPQQKQLHPIRRESRSGRRRQRHMSAKRASKGFIGLVVSAPSGEKRLNGHLDWSRAMLL</sequence>
<keyword evidence="3" id="KW-1185">Reference proteome</keyword>
<dbReference type="EMBL" id="NMUH01001247">
    <property type="protein sequence ID" value="MQL90504.1"/>
    <property type="molecule type" value="Genomic_DNA"/>
</dbReference>
<protein>
    <submittedName>
        <fullName evidence="2">Uncharacterized protein</fullName>
    </submittedName>
</protein>
<gene>
    <name evidence="2" type="ORF">Taro_023099</name>
</gene>
<evidence type="ECO:0000313" key="3">
    <source>
        <dbReference type="Proteomes" id="UP000652761"/>
    </source>
</evidence>
<feature type="region of interest" description="Disordered" evidence="1">
    <location>
        <begin position="1"/>
        <end position="31"/>
    </location>
</feature>
<comment type="caution">
    <text evidence="2">The sequence shown here is derived from an EMBL/GenBank/DDBJ whole genome shotgun (WGS) entry which is preliminary data.</text>
</comment>